<accession>A0ABZ1VYK7</accession>
<reference evidence="4" key="1">
    <citation type="submission" date="2022-10" db="EMBL/GenBank/DDBJ databases">
        <title>The complete genomes of actinobacterial strains from the NBC collection.</title>
        <authorList>
            <person name="Joergensen T.S."/>
            <person name="Alvarez Arevalo M."/>
            <person name="Sterndorff E.B."/>
            <person name="Faurdal D."/>
            <person name="Vuksanovic O."/>
            <person name="Mourched A.-S."/>
            <person name="Charusanti P."/>
            <person name="Shaw S."/>
            <person name="Blin K."/>
            <person name="Weber T."/>
        </authorList>
    </citation>
    <scope>NUCLEOTIDE SEQUENCE</scope>
    <source>
        <strain evidence="4">NBC_01256</strain>
    </source>
</reference>
<dbReference type="SUPFAM" id="SSF52091">
    <property type="entry name" value="SpoIIaa-like"/>
    <property type="match status" value="1"/>
</dbReference>
<dbReference type="Pfam" id="PF01740">
    <property type="entry name" value="STAS"/>
    <property type="match status" value="1"/>
</dbReference>
<feature type="domain" description="STAS" evidence="3">
    <location>
        <begin position="1"/>
        <end position="106"/>
    </location>
</feature>
<dbReference type="PANTHER" id="PTHR33495">
    <property type="entry name" value="ANTI-SIGMA FACTOR ANTAGONIST TM_1081-RELATED-RELATED"/>
    <property type="match status" value="1"/>
</dbReference>
<dbReference type="InterPro" id="IPR003658">
    <property type="entry name" value="Anti-sigma_ant"/>
</dbReference>
<dbReference type="InterPro" id="IPR002645">
    <property type="entry name" value="STAS_dom"/>
</dbReference>
<dbReference type="PANTHER" id="PTHR33495:SF2">
    <property type="entry name" value="ANTI-SIGMA FACTOR ANTAGONIST TM_1081-RELATED"/>
    <property type="match status" value="1"/>
</dbReference>
<dbReference type="Gene3D" id="3.30.750.24">
    <property type="entry name" value="STAS domain"/>
    <property type="match status" value="1"/>
</dbReference>
<evidence type="ECO:0000313" key="4">
    <source>
        <dbReference type="EMBL" id="WUS27884.1"/>
    </source>
</evidence>
<evidence type="ECO:0000259" key="3">
    <source>
        <dbReference type="PROSITE" id="PS50801"/>
    </source>
</evidence>
<evidence type="ECO:0000256" key="2">
    <source>
        <dbReference type="RuleBase" id="RU003749"/>
    </source>
</evidence>
<dbReference type="RefSeq" id="WP_328692563.1">
    <property type="nucleotide sequence ID" value="NZ_CP108005.1"/>
</dbReference>
<dbReference type="EMBL" id="CP108473">
    <property type="protein sequence ID" value="WUS27884.1"/>
    <property type="molecule type" value="Genomic_DNA"/>
</dbReference>
<dbReference type="Proteomes" id="UP001432292">
    <property type="component" value="Chromosome"/>
</dbReference>
<gene>
    <name evidence="4" type="ORF">OG727_10250</name>
</gene>
<dbReference type="NCBIfam" id="TIGR00377">
    <property type="entry name" value="ant_ant_sig"/>
    <property type="match status" value="1"/>
</dbReference>
<organism evidence="4 5">
    <name type="scientific">Streptomyces caniferus</name>
    <dbReference type="NCBI Taxonomy" id="285557"/>
    <lineage>
        <taxon>Bacteria</taxon>
        <taxon>Bacillati</taxon>
        <taxon>Actinomycetota</taxon>
        <taxon>Actinomycetes</taxon>
        <taxon>Kitasatosporales</taxon>
        <taxon>Streptomycetaceae</taxon>
        <taxon>Streptomyces</taxon>
    </lineage>
</organism>
<keyword evidence="5" id="KW-1185">Reference proteome</keyword>
<sequence>MRIDTRQDHGAVILAVTGPLDVDNIAPLDEALQQVARDGTGPVVVDLSAVEFADSTTVNVLIQAHDALGPALRLAAPSAVLERLFALTGLDTVLPLHASVRAALDA</sequence>
<dbReference type="CDD" id="cd07043">
    <property type="entry name" value="STAS_anti-anti-sigma_factors"/>
    <property type="match status" value="1"/>
</dbReference>
<protein>
    <recommendedName>
        <fullName evidence="2">Anti-sigma factor antagonist</fullName>
    </recommendedName>
</protein>
<evidence type="ECO:0000313" key="5">
    <source>
        <dbReference type="Proteomes" id="UP001432292"/>
    </source>
</evidence>
<evidence type="ECO:0000256" key="1">
    <source>
        <dbReference type="ARBA" id="ARBA00009013"/>
    </source>
</evidence>
<dbReference type="InterPro" id="IPR036513">
    <property type="entry name" value="STAS_dom_sf"/>
</dbReference>
<name>A0ABZ1VYK7_9ACTN</name>
<comment type="similarity">
    <text evidence="1 2">Belongs to the anti-sigma-factor antagonist family.</text>
</comment>
<dbReference type="PROSITE" id="PS50801">
    <property type="entry name" value="STAS"/>
    <property type="match status" value="1"/>
</dbReference>
<proteinExistence type="inferred from homology"/>